<feature type="region of interest" description="Disordered" evidence="1">
    <location>
        <begin position="36"/>
        <end position="82"/>
    </location>
</feature>
<sequence>MKADAGQSAGGGWRSARSAGVATLLLAQALVSIAASDDRSSVLPEDKPAGSGVPHAQDVTPTDPNASPPPTAAGVGPRLGPAADEARRAALEGALDWLAKSQAESADGSWPDDDARLRAPEAVAALCSLALMAGGSTPERGPHGAAVARGTDYLLGRIHLDPGADERGFIGSLEASDSRMHGHGLATLALAEAFSTSPTSRRGQRLLEALQLAVGLIERTQGAEGGWWYEPHRVASHEGSVTITLVQALRSARNTGIAVDAGVITRAEDYVLRSQAPDGSFRYTLGSPVTTVALTGAAISTLNAAGRYDDEVVRRGVDAIWRGLESRELEGSSERPPHPYYERFYLSQAFWNLADPTHFEKWYERELERVLSRQADDGSWSGEEQGSGYGAAYATSINALFLALPDGLLPIFQR</sequence>
<keyword evidence="3" id="KW-1185">Reference proteome</keyword>
<feature type="compositionally biased region" description="Basic and acidic residues" evidence="1">
    <location>
        <begin position="36"/>
        <end position="48"/>
    </location>
</feature>
<evidence type="ECO:0008006" key="4">
    <source>
        <dbReference type="Google" id="ProtNLM"/>
    </source>
</evidence>
<dbReference type="Gene3D" id="1.50.10.20">
    <property type="match status" value="2"/>
</dbReference>
<dbReference type="InterPro" id="IPR008930">
    <property type="entry name" value="Terpenoid_cyclase/PrenylTrfase"/>
</dbReference>
<dbReference type="SUPFAM" id="SSF48239">
    <property type="entry name" value="Terpenoid cyclases/Protein prenyltransferases"/>
    <property type="match status" value="1"/>
</dbReference>
<reference evidence="2 3" key="1">
    <citation type="submission" date="2019-02" db="EMBL/GenBank/DDBJ databases">
        <title>Deep-cultivation of Planctomycetes and their phenomic and genomic characterization uncovers novel biology.</title>
        <authorList>
            <person name="Wiegand S."/>
            <person name="Jogler M."/>
            <person name="Boedeker C."/>
            <person name="Pinto D."/>
            <person name="Vollmers J."/>
            <person name="Rivas-Marin E."/>
            <person name="Kohn T."/>
            <person name="Peeters S.H."/>
            <person name="Heuer A."/>
            <person name="Rast P."/>
            <person name="Oberbeckmann S."/>
            <person name="Bunk B."/>
            <person name="Jeske O."/>
            <person name="Meyerdierks A."/>
            <person name="Storesund J.E."/>
            <person name="Kallscheuer N."/>
            <person name="Luecker S."/>
            <person name="Lage O.M."/>
            <person name="Pohl T."/>
            <person name="Merkel B.J."/>
            <person name="Hornburger P."/>
            <person name="Mueller R.-W."/>
            <person name="Bruemmer F."/>
            <person name="Labrenz M."/>
            <person name="Spormann A.M."/>
            <person name="Op den Camp H."/>
            <person name="Overmann J."/>
            <person name="Amann R."/>
            <person name="Jetten M.S.M."/>
            <person name="Mascher T."/>
            <person name="Medema M.H."/>
            <person name="Devos D.P."/>
            <person name="Kaster A.-K."/>
            <person name="Ovreas L."/>
            <person name="Rohde M."/>
            <person name="Galperin M.Y."/>
            <person name="Jogler C."/>
        </authorList>
    </citation>
    <scope>NUCLEOTIDE SEQUENCE [LARGE SCALE GENOMIC DNA]</scope>
    <source>
        <strain evidence="2 3">Pla133</strain>
    </source>
</reference>
<dbReference type="EMBL" id="CP036287">
    <property type="protein sequence ID" value="QDU68236.1"/>
    <property type="molecule type" value="Genomic_DNA"/>
</dbReference>
<evidence type="ECO:0000256" key="1">
    <source>
        <dbReference type="SAM" id="MobiDB-lite"/>
    </source>
</evidence>
<dbReference type="Proteomes" id="UP000316921">
    <property type="component" value="Chromosome"/>
</dbReference>
<gene>
    <name evidence="2" type="ORF">Pla133_33310</name>
</gene>
<proteinExistence type="predicted"/>
<evidence type="ECO:0000313" key="3">
    <source>
        <dbReference type="Proteomes" id="UP000316921"/>
    </source>
</evidence>
<protein>
    <recommendedName>
        <fullName evidence="4">Prenyltransferase and squalene oxidase repeat protein</fullName>
    </recommendedName>
</protein>
<evidence type="ECO:0000313" key="2">
    <source>
        <dbReference type="EMBL" id="QDU68236.1"/>
    </source>
</evidence>
<dbReference type="KEGG" id="pbap:Pla133_33310"/>
<organism evidence="2 3">
    <name type="scientific">Engelhardtia mirabilis</name>
    <dbReference type="NCBI Taxonomy" id="2528011"/>
    <lineage>
        <taxon>Bacteria</taxon>
        <taxon>Pseudomonadati</taxon>
        <taxon>Planctomycetota</taxon>
        <taxon>Planctomycetia</taxon>
        <taxon>Planctomycetia incertae sedis</taxon>
        <taxon>Engelhardtia</taxon>
    </lineage>
</organism>
<dbReference type="CDD" id="cd00688">
    <property type="entry name" value="ISOPREN_C2_like"/>
    <property type="match status" value="1"/>
</dbReference>
<accession>A0A518BMS3</accession>
<name>A0A518BMS3_9BACT</name>
<dbReference type="AlphaFoldDB" id="A0A518BMS3"/>